<evidence type="ECO:0000313" key="2">
    <source>
        <dbReference type="Proteomes" id="UP000241392"/>
    </source>
</evidence>
<reference evidence="2" key="1">
    <citation type="submission" date="2017-10" db="EMBL/GenBank/DDBJ databases">
        <authorList>
            <person name="Banno H."/>
            <person name="Chua N.-H."/>
        </authorList>
    </citation>
    <scope>NUCLEOTIDE SEQUENCE [LARGE SCALE GENOMIC DNA]</scope>
</reference>
<proteinExistence type="predicted"/>
<dbReference type="EMBL" id="MG198784">
    <property type="protein sequence ID" value="ATW59113.1"/>
    <property type="molecule type" value="Genomic_DNA"/>
</dbReference>
<keyword evidence="2" id="KW-1185">Reference proteome</keyword>
<protein>
    <submittedName>
        <fullName evidence="1">Uncharacterized protein</fullName>
    </submittedName>
</protein>
<name>A0A2H4PA59_9CAUD</name>
<evidence type="ECO:0000313" key="1">
    <source>
        <dbReference type="EMBL" id="ATW59113.1"/>
    </source>
</evidence>
<gene>
    <name evidence="1" type="ORF">PHIRE_GUSTAV_53</name>
</gene>
<accession>A0A2H4PA59</accession>
<dbReference type="OrthoDB" id="36267at10239"/>
<dbReference type="Proteomes" id="UP000241392">
    <property type="component" value="Segment"/>
</dbReference>
<sequence length="110" mass="11929">MSDTVVTIHYQSPADDPFKVPRPTRIQFDAAGNIQTTGGEGEILGDQLIGLSRQDGPPESFDAENWVEAEEILSEGVADLELAGWFPAFMSGEGIYTWSGAVDRVEVTVQ</sequence>
<organism evidence="1 2">
    <name type="scientific">Gordonia phage Gustav</name>
    <dbReference type="NCBI Taxonomy" id="2047872"/>
    <lineage>
        <taxon>Viruses</taxon>
        <taxon>Duplodnaviria</taxon>
        <taxon>Heunggongvirae</taxon>
        <taxon>Uroviricota</taxon>
        <taxon>Caudoviricetes</taxon>
        <taxon>Gustavvirus</taxon>
        <taxon>Gustavvirus gustav</taxon>
    </lineage>
</organism>